<dbReference type="GeneID" id="57960786"/>
<accession>A0A0E2HDQ4</accession>
<gene>
    <name evidence="3" type="ORF">HMPREF1090_01216</name>
</gene>
<evidence type="ECO:0000259" key="2">
    <source>
        <dbReference type="PROSITE" id="PS51898"/>
    </source>
</evidence>
<evidence type="ECO:0000313" key="3">
    <source>
        <dbReference type="EMBL" id="ENZ18434.1"/>
    </source>
</evidence>
<dbReference type="HOGENOM" id="CLU_027562_23_4_9"/>
<dbReference type="PATRIC" id="fig|999408.3.peg.1302"/>
<dbReference type="PROSITE" id="PS51898">
    <property type="entry name" value="TYR_RECOMBINASE"/>
    <property type="match status" value="1"/>
</dbReference>
<keyword evidence="1" id="KW-0233">DNA recombination</keyword>
<dbReference type="Proteomes" id="UP000013085">
    <property type="component" value="Unassembled WGS sequence"/>
</dbReference>
<sequence>MSFENLKNNYSKLLEFLEKEKYSATVIRCVSREIKNILENAQANQWETYKNIYHAYEHHGLSKDVLRSRRHILRMIERYDVRGEFPDRLRRSYAFESDAYECLPDEFKNLIKFYRSYEGKRGKKETTIYHEALNAVSFLCFQQQRGCRRLDDITEKDVLAFFLSDDGSLARGCSYKKNISAVFKAGLLWENAPCSRILSFLPQLRESRKTIQYLTDEEAGKIRYALYDMENPLSLRDRAIGILLLYTGLRGCDIAGMQIDFIDWDKELLRFPQQKTGVLIELPLSPAVGNAIFDYMDSGRPCCADGHVFISEVQPYRRLASQSVANIALRIYKEADVRQNPGDRRGTHIFRHRAASHMLESGIPRPVISRTLGHTAPDSLEPYLMADFRHLKECSLDVGQFPVPEEVLAI</sequence>
<dbReference type="RefSeq" id="WP_002587098.1">
    <property type="nucleotide sequence ID" value="NZ_KB851009.1"/>
</dbReference>
<evidence type="ECO:0000313" key="4">
    <source>
        <dbReference type="Proteomes" id="UP000013085"/>
    </source>
</evidence>
<dbReference type="InterPro" id="IPR011010">
    <property type="entry name" value="DNA_brk_join_enz"/>
</dbReference>
<dbReference type="AlphaFoldDB" id="A0A0E2HDQ4"/>
<dbReference type="InterPro" id="IPR050090">
    <property type="entry name" value="Tyrosine_recombinase_XerCD"/>
</dbReference>
<proteinExistence type="predicted"/>
<dbReference type="PANTHER" id="PTHR30349">
    <property type="entry name" value="PHAGE INTEGRASE-RELATED"/>
    <property type="match status" value="1"/>
</dbReference>
<dbReference type="InterPro" id="IPR002104">
    <property type="entry name" value="Integrase_catalytic"/>
</dbReference>
<dbReference type="EMBL" id="AGYR01000009">
    <property type="protein sequence ID" value="ENZ18434.1"/>
    <property type="molecule type" value="Genomic_DNA"/>
</dbReference>
<feature type="domain" description="Tyr recombinase" evidence="2">
    <location>
        <begin position="209"/>
        <end position="396"/>
    </location>
</feature>
<protein>
    <recommendedName>
        <fullName evidence="2">Tyr recombinase domain-containing protein</fullName>
    </recommendedName>
</protein>
<dbReference type="Gene3D" id="1.10.443.10">
    <property type="entry name" value="Intergrase catalytic core"/>
    <property type="match status" value="1"/>
</dbReference>
<dbReference type="InterPro" id="IPR013762">
    <property type="entry name" value="Integrase-like_cat_sf"/>
</dbReference>
<reference evidence="3 4" key="1">
    <citation type="submission" date="2013-01" db="EMBL/GenBank/DDBJ databases">
        <title>The Genome Sequence of Clostridium clostridioforme 90A8.</title>
        <authorList>
            <consortium name="The Broad Institute Genome Sequencing Platform"/>
            <person name="Earl A."/>
            <person name="Ward D."/>
            <person name="Feldgarden M."/>
            <person name="Gevers D."/>
            <person name="Courvalin P."/>
            <person name="Lambert T."/>
            <person name="Walker B."/>
            <person name="Young S.K."/>
            <person name="Zeng Q."/>
            <person name="Gargeya S."/>
            <person name="Fitzgerald M."/>
            <person name="Haas B."/>
            <person name="Abouelleil A."/>
            <person name="Alvarado L."/>
            <person name="Arachchi H.M."/>
            <person name="Berlin A.M."/>
            <person name="Chapman S.B."/>
            <person name="Dewar J."/>
            <person name="Goldberg J."/>
            <person name="Griggs A."/>
            <person name="Gujja S."/>
            <person name="Hansen M."/>
            <person name="Howarth C."/>
            <person name="Imamovic A."/>
            <person name="Larimer J."/>
            <person name="McCowan C."/>
            <person name="Murphy C."/>
            <person name="Neiman D."/>
            <person name="Pearson M."/>
            <person name="Priest M."/>
            <person name="Roberts A."/>
            <person name="Saif S."/>
            <person name="Shea T."/>
            <person name="Sisk P."/>
            <person name="Sykes S."/>
            <person name="Wortman J."/>
            <person name="Nusbaum C."/>
            <person name="Birren B."/>
        </authorList>
    </citation>
    <scope>NUCLEOTIDE SEQUENCE [LARGE SCALE GENOMIC DNA]</scope>
    <source>
        <strain evidence="3 4">90A8</strain>
    </source>
</reference>
<dbReference type="GO" id="GO:0015074">
    <property type="term" value="P:DNA integration"/>
    <property type="evidence" value="ECO:0007669"/>
    <property type="project" value="InterPro"/>
</dbReference>
<evidence type="ECO:0000256" key="1">
    <source>
        <dbReference type="ARBA" id="ARBA00023172"/>
    </source>
</evidence>
<dbReference type="Pfam" id="PF00589">
    <property type="entry name" value="Phage_integrase"/>
    <property type="match status" value="1"/>
</dbReference>
<dbReference type="GO" id="GO:0003677">
    <property type="term" value="F:DNA binding"/>
    <property type="evidence" value="ECO:0007669"/>
    <property type="project" value="InterPro"/>
</dbReference>
<comment type="caution">
    <text evidence="3">The sequence shown here is derived from an EMBL/GenBank/DDBJ whole genome shotgun (WGS) entry which is preliminary data.</text>
</comment>
<dbReference type="GO" id="GO:0006310">
    <property type="term" value="P:DNA recombination"/>
    <property type="evidence" value="ECO:0007669"/>
    <property type="project" value="UniProtKB-KW"/>
</dbReference>
<organism evidence="3 4">
    <name type="scientific">[Clostridium] clostridioforme 90A8</name>
    <dbReference type="NCBI Taxonomy" id="999408"/>
    <lineage>
        <taxon>Bacteria</taxon>
        <taxon>Bacillati</taxon>
        <taxon>Bacillota</taxon>
        <taxon>Clostridia</taxon>
        <taxon>Lachnospirales</taxon>
        <taxon>Lachnospiraceae</taxon>
        <taxon>Enterocloster</taxon>
    </lineage>
</organism>
<name>A0A0E2HDQ4_9FIRM</name>
<dbReference type="SUPFAM" id="SSF56349">
    <property type="entry name" value="DNA breaking-rejoining enzymes"/>
    <property type="match status" value="1"/>
</dbReference>